<accession>A0A830HFN4</accession>
<keyword evidence="7" id="KW-1185">Reference proteome</keyword>
<dbReference type="InterPro" id="IPR052128">
    <property type="entry name" value="Oxidoreductase_NAD-binding"/>
</dbReference>
<dbReference type="PROSITE" id="PS51384">
    <property type="entry name" value="FAD_FR"/>
    <property type="match status" value="1"/>
</dbReference>
<feature type="compositionally biased region" description="Low complexity" evidence="4">
    <location>
        <begin position="83"/>
        <end position="98"/>
    </location>
</feature>
<dbReference type="GO" id="GO:0016491">
    <property type="term" value="F:oxidoreductase activity"/>
    <property type="evidence" value="ECO:0007669"/>
    <property type="project" value="UniProtKB-KW"/>
</dbReference>
<dbReference type="Pfam" id="PF00175">
    <property type="entry name" value="NAD_binding_1"/>
    <property type="match status" value="1"/>
</dbReference>
<dbReference type="GO" id="GO:0016020">
    <property type="term" value="C:membrane"/>
    <property type="evidence" value="ECO:0007669"/>
    <property type="project" value="InterPro"/>
</dbReference>
<proteinExistence type="predicted"/>
<dbReference type="InterPro" id="IPR017927">
    <property type="entry name" value="FAD-bd_FR_type"/>
</dbReference>
<dbReference type="SUPFAM" id="SSF63380">
    <property type="entry name" value="Riboflavin synthase domain-like"/>
    <property type="match status" value="1"/>
</dbReference>
<dbReference type="PANTHER" id="PTHR46505:SF1">
    <property type="entry name" value="OXIDOREDUCTASE NAD-BINDING DOMAIN-CONTAINING PROTEIN 1"/>
    <property type="match status" value="1"/>
</dbReference>
<keyword evidence="2" id="KW-0520">NAD</keyword>
<evidence type="ECO:0000259" key="5">
    <source>
        <dbReference type="PROSITE" id="PS51384"/>
    </source>
</evidence>
<evidence type="ECO:0000313" key="7">
    <source>
        <dbReference type="Proteomes" id="UP000660262"/>
    </source>
</evidence>
<feature type="region of interest" description="Disordered" evidence="4">
    <location>
        <begin position="422"/>
        <end position="442"/>
    </location>
</feature>
<comment type="caution">
    <text evidence="6">The sequence shown here is derived from an EMBL/GenBank/DDBJ whole genome shotgun (WGS) entry which is preliminary data.</text>
</comment>
<keyword evidence="1" id="KW-0560">Oxidoreductase</keyword>
<dbReference type="InterPro" id="IPR000778">
    <property type="entry name" value="Cyt_b245_heavy_chain"/>
</dbReference>
<protein>
    <recommendedName>
        <fullName evidence="3">Oxidoreductase NAD-binding domain-containing protein 1</fullName>
    </recommendedName>
</protein>
<feature type="region of interest" description="Disordered" evidence="4">
    <location>
        <begin position="55"/>
        <end position="112"/>
    </location>
</feature>
<evidence type="ECO:0000256" key="3">
    <source>
        <dbReference type="ARBA" id="ARBA00040516"/>
    </source>
</evidence>
<organism evidence="6 7">
    <name type="scientific">Pycnococcus provasolii</name>
    <dbReference type="NCBI Taxonomy" id="41880"/>
    <lineage>
        <taxon>Eukaryota</taxon>
        <taxon>Viridiplantae</taxon>
        <taxon>Chlorophyta</taxon>
        <taxon>Pseudoscourfieldiophyceae</taxon>
        <taxon>Pseudoscourfieldiales</taxon>
        <taxon>Pycnococcaceae</taxon>
        <taxon>Pycnococcus</taxon>
    </lineage>
</organism>
<sequence length="472" mass="49045">MARLPSALRRLLAAVPVPTYLCGKQSMASTVNSSTRRSLSSSASAIPSSKVFPANFVGTNHPSPATAPKASSGQPQVRQCGTSSVHPVAAPPAADHSVQTSSSPETQAPSTRVPALGAVVAIAGETPTCVRVTIRVHGGNDGASTKFAFEAGQWVDMWPADSTEAGVGSAVGGYSIASHPRDLAADGTIELVVKRSRHPVATWLHDSARVGDNVYVCAGGGDALRVDAAELAHHAVLVAGGIGITPLMSILREVAHVAQTRVVDNHGSMAPIRTSVLYSTKSEDEFALLPAMRAAAEAASPRLEVDFNLRVTAPLGAVSPGMQVGRIERSHIADVVSKLAAAPRAALMMSGAKDDVAMPTAFVCGPPAMADDVIAHLALELRVALLRCADSAGRNALVGDTALDSELVTLRSSVSTALRERTRALEEKEASEEENGSSSTDDDKRYALLRRLVVVLDASMASSSAHVERKSD</sequence>
<dbReference type="CDD" id="cd00322">
    <property type="entry name" value="FNR_like"/>
    <property type="match status" value="1"/>
</dbReference>
<dbReference type="GO" id="GO:0005739">
    <property type="term" value="C:mitochondrion"/>
    <property type="evidence" value="ECO:0007669"/>
    <property type="project" value="TreeGrafter"/>
</dbReference>
<reference evidence="6" key="1">
    <citation type="submission" date="2020-10" db="EMBL/GenBank/DDBJ databases">
        <title>Unveiling of a novel bifunctional photoreceptor, Dualchrome1, isolated from a cosmopolitan green alga.</title>
        <authorList>
            <person name="Suzuki S."/>
            <person name="Kawachi M."/>
        </authorList>
    </citation>
    <scope>NUCLEOTIDE SEQUENCE</scope>
    <source>
        <strain evidence="6">NIES 2893</strain>
    </source>
</reference>
<dbReference type="AlphaFoldDB" id="A0A830HFN4"/>
<dbReference type="PRINTS" id="PR00466">
    <property type="entry name" value="GP91PHOX"/>
</dbReference>
<dbReference type="SUPFAM" id="SSF52343">
    <property type="entry name" value="Ferredoxin reductase-like, C-terminal NADP-linked domain"/>
    <property type="match status" value="1"/>
</dbReference>
<feature type="compositionally biased region" description="Polar residues" evidence="4">
    <location>
        <begin position="99"/>
        <end position="110"/>
    </location>
</feature>
<dbReference type="PANTHER" id="PTHR46505">
    <property type="entry name" value="OXIDOREDUCTASE NAD-BINDING DOMAIN-CONTAINING PROTEIN 1"/>
    <property type="match status" value="1"/>
</dbReference>
<dbReference type="EMBL" id="BNJQ01000007">
    <property type="protein sequence ID" value="GHP04139.1"/>
    <property type="molecule type" value="Genomic_DNA"/>
</dbReference>
<dbReference type="InterPro" id="IPR039261">
    <property type="entry name" value="FNR_nucleotide-bd"/>
</dbReference>
<evidence type="ECO:0000256" key="2">
    <source>
        <dbReference type="ARBA" id="ARBA00023027"/>
    </source>
</evidence>
<feature type="compositionally biased region" description="Polar residues" evidence="4">
    <location>
        <begin position="57"/>
        <end position="82"/>
    </location>
</feature>
<gene>
    <name evidence="6" type="ORF">PPROV_000289300</name>
</gene>
<dbReference type="Proteomes" id="UP000660262">
    <property type="component" value="Unassembled WGS sequence"/>
</dbReference>
<dbReference type="OrthoDB" id="436496at2759"/>
<dbReference type="InterPro" id="IPR017938">
    <property type="entry name" value="Riboflavin_synthase-like_b-brl"/>
</dbReference>
<dbReference type="InterPro" id="IPR001433">
    <property type="entry name" value="OxRdtase_FAD/NAD-bd"/>
</dbReference>
<feature type="domain" description="FAD-binding FR-type" evidence="5">
    <location>
        <begin position="112"/>
        <end position="227"/>
    </location>
</feature>
<evidence type="ECO:0000313" key="6">
    <source>
        <dbReference type="EMBL" id="GHP04139.1"/>
    </source>
</evidence>
<evidence type="ECO:0000256" key="1">
    <source>
        <dbReference type="ARBA" id="ARBA00023002"/>
    </source>
</evidence>
<name>A0A830HFN4_9CHLO</name>
<dbReference type="Gene3D" id="3.40.50.80">
    <property type="entry name" value="Nucleotide-binding domain of ferredoxin-NADP reductase (FNR) module"/>
    <property type="match status" value="1"/>
</dbReference>
<evidence type="ECO:0000256" key="4">
    <source>
        <dbReference type="SAM" id="MobiDB-lite"/>
    </source>
</evidence>
<dbReference type="Gene3D" id="2.40.30.10">
    <property type="entry name" value="Translation factors"/>
    <property type="match status" value="1"/>
</dbReference>